<gene>
    <name evidence="8" type="ORF">FHL15_010826</name>
</gene>
<name>A0A553HJY2_9PEZI</name>
<evidence type="ECO:0000256" key="4">
    <source>
        <dbReference type="ARBA" id="ARBA00022833"/>
    </source>
</evidence>
<feature type="binding site" evidence="5">
    <location>
        <position position="346"/>
    </location>
    <ligand>
        <name>Zn(2+)</name>
        <dbReference type="ChEBI" id="CHEBI:29105"/>
    </ligand>
</feature>
<dbReference type="GO" id="GO:0006400">
    <property type="term" value="P:tRNA modification"/>
    <property type="evidence" value="ECO:0007669"/>
    <property type="project" value="InterPro"/>
</dbReference>
<evidence type="ECO:0000259" key="7">
    <source>
        <dbReference type="Pfam" id="PF01702"/>
    </source>
</evidence>
<evidence type="ECO:0000256" key="2">
    <source>
        <dbReference type="ARBA" id="ARBA00022694"/>
    </source>
</evidence>
<comment type="cofactor">
    <cofactor evidence="5">
        <name>Zn(2+)</name>
        <dbReference type="ChEBI" id="CHEBI:29105"/>
    </cofactor>
    <text evidence="5">Binds 1 zinc ion per subunit.</text>
</comment>
<proteinExistence type="inferred from homology"/>
<dbReference type="Gene3D" id="3.20.20.105">
    <property type="entry name" value="Queuine tRNA-ribosyltransferase-like"/>
    <property type="match status" value="1"/>
</dbReference>
<keyword evidence="9" id="KW-1185">Reference proteome</keyword>
<keyword evidence="1 5" id="KW-0963">Cytoplasm</keyword>
<dbReference type="GO" id="GO:0046872">
    <property type="term" value="F:metal ion binding"/>
    <property type="evidence" value="ECO:0007669"/>
    <property type="project" value="UniProtKB-KW"/>
</dbReference>
<feature type="region of interest" description="Disordered" evidence="6">
    <location>
        <begin position="412"/>
        <end position="434"/>
    </location>
</feature>
<feature type="binding site" evidence="5">
    <location>
        <position position="351"/>
    </location>
    <ligand>
        <name>Zn(2+)</name>
        <dbReference type="ChEBI" id="CHEBI:29105"/>
    </ligand>
</feature>
<dbReference type="SUPFAM" id="SSF51713">
    <property type="entry name" value="tRNA-guanine transglycosylase"/>
    <property type="match status" value="1"/>
</dbReference>
<dbReference type="GO" id="GO:0008479">
    <property type="term" value="F:tRNA-guanosine(34) queuine transglycosylase activity"/>
    <property type="evidence" value="ECO:0007669"/>
    <property type="project" value="UniProtKB-UniRule"/>
</dbReference>
<feature type="binding site" evidence="5">
    <location>
        <position position="348"/>
    </location>
    <ligand>
        <name>Zn(2+)</name>
        <dbReference type="ChEBI" id="CHEBI:29105"/>
    </ligand>
</feature>
<reference evidence="9" key="1">
    <citation type="submission" date="2019-06" db="EMBL/GenBank/DDBJ databases">
        <title>Draft genome sequence of the griseofulvin-producing fungus Xylaria cubensis strain G536.</title>
        <authorList>
            <person name="Mead M.E."/>
            <person name="Raja H.A."/>
            <person name="Steenwyk J.L."/>
            <person name="Knowles S.L."/>
            <person name="Oberlies N.H."/>
            <person name="Rokas A."/>
        </authorList>
    </citation>
    <scope>NUCLEOTIDE SEQUENCE [LARGE SCALE GENOMIC DNA]</scope>
    <source>
        <strain evidence="9">G536</strain>
    </source>
</reference>
<dbReference type="STRING" id="2512241.A0A553HJY2"/>
<dbReference type="Pfam" id="PF01702">
    <property type="entry name" value="TGT"/>
    <property type="match status" value="1"/>
</dbReference>
<comment type="subcellular location">
    <subcellularLocation>
        <location evidence="5">Cytoplasm</location>
    </subcellularLocation>
</comment>
<evidence type="ECO:0000256" key="3">
    <source>
        <dbReference type="ARBA" id="ARBA00022723"/>
    </source>
</evidence>
<dbReference type="GO" id="GO:0005737">
    <property type="term" value="C:cytoplasm"/>
    <property type="evidence" value="ECO:0007669"/>
    <property type="project" value="UniProtKB-SubCell"/>
</dbReference>
<organism evidence="8 9">
    <name type="scientific">Xylaria flabelliformis</name>
    <dbReference type="NCBI Taxonomy" id="2512241"/>
    <lineage>
        <taxon>Eukaryota</taxon>
        <taxon>Fungi</taxon>
        <taxon>Dikarya</taxon>
        <taxon>Ascomycota</taxon>
        <taxon>Pezizomycotina</taxon>
        <taxon>Sordariomycetes</taxon>
        <taxon>Xylariomycetidae</taxon>
        <taxon>Xylariales</taxon>
        <taxon>Xylariaceae</taxon>
        <taxon>Xylaria</taxon>
    </lineage>
</organism>
<keyword evidence="3 5" id="KW-0479">Metal-binding</keyword>
<keyword evidence="2 5" id="KW-0819">tRNA processing</keyword>
<evidence type="ECO:0000313" key="8">
    <source>
        <dbReference type="EMBL" id="TRX88259.1"/>
    </source>
</evidence>
<feature type="binding site" evidence="5">
    <location>
        <position position="377"/>
    </location>
    <ligand>
        <name>Zn(2+)</name>
        <dbReference type="ChEBI" id="CHEBI:29105"/>
    </ligand>
</feature>
<evidence type="ECO:0000256" key="1">
    <source>
        <dbReference type="ARBA" id="ARBA00022490"/>
    </source>
</evidence>
<dbReference type="PANTHER" id="PTHR46064:SF1">
    <property type="entry name" value="QUEUINE TRNA-RIBOSYLTRANSFERASE ACCESSORY SUBUNIT 2"/>
    <property type="match status" value="1"/>
</dbReference>
<feature type="compositionally biased region" description="Basic residues" evidence="6">
    <location>
        <begin position="423"/>
        <end position="432"/>
    </location>
</feature>
<evidence type="ECO:0000256" key="6">
    <source>
        <dbReference type="SAM" id="MobiDB-lite"/>
    </source>
</evidence>
<comment type="similarity">
    <text evidence="5">Belongs to the queuine tRNA-ribosyltransferase family. QTRT2 subfamily.</text>
</comment>
<evidence type="ECO:0000256" key="5">
    <source>
        <dbReference type="HAMAP-Rule" id="MF_03043"/>
    </source>
</evidence>
<evidence type="ECO:0000313" key="9">
    <source>
        <dbReference type="Proteomes" id="UP000319160"/>
    </source>
</evidence>
<sequence length="496" mass="54317">MVTPEPDGRTMFKILKGAVSDGVGARLGTLSLPKRRPIDTPNFIGLTARGAIPHMTPDNVSKQSELGGVYIALEDFMETTLKKTSPPLLEMRSSEIEPLHAFTATPSHMFTVLGARRHPAINSPIGNAKDSISIFTSTGFQKLTNEAYRQVVDGVKPDVVIPLADMTYSQNTTFTETKRRTNVTSSKRQLRMIERTEDWLAEFFEALIDGRDKNAPAVFAPLLPIAYPTQWEYFNQLEQDFATKLSGLAVYDADVLPDLSNHGPLVPLPRLSLDYTATPQEVLRQVYLGIDIFTVSFLNNISDAGIALSFTFPPPPSDSNSGIQPLGINMWAKEHEAAVKPLVEGCKCYACTKHHRAFLHHLLNAKEMLGWTLLQAHNHQVLSDFFAGIRESLSADPPTFEKESDEFSRVYDSELPTGTGTRPRARGYHFKSRGGDDKINAPAWGKYGTESDPALAGEMAGLAVTGAAAEGGKETPLVPDADAAELDKQGFAEISK</sequence>
<comment type="subunit">
    <text evidence="5">Heterodimer of a catalytic subunit and an accessory subunit.</text>
</comment>
<protein>
    <recommendedName>
        <fullName evidence="5">Queuine tRNA-ribosyltransferase accessory subunit 2</fullName>
    </recommendedName>
    <alternativeName>
        <fullName evidence="5">Queuine tRNA-ribosyltransferase domain-containing protein 1</fullName>
    </alternativeName>
</protein>
<dbReference type="Proteomes" id="UP000319160">
    <property type="component" value="Unassembled WGS sequence"/>
</dbReference>
<dbReference type="HAMAP" id="MF_03043">
    <property type="entry name" value="QTRT2"/>
    <property type="match status" value="1"/>
</dbReference>
<dbReference type="EMBL" id="VFLP01000093">
    <property type="protein sequence ID" value="TRX88259.1"/>
    <property type="molecule type" value="Genomic_DNA"/>
</dbReference>
<keyword evidence="4 5" id="KW-0862">Zinc</keyword>
<dbReference type="InterPro" id="IPR028592">
    <property type="entry name" value="QTRTD1"/>
</dbReference>
<accession>A0A553HJY2</accession>
<dbReference type="InterPro" id="IPR036511">
    <property type="entry name" value="TGT-like_sf"/>
</dbReference>
<dbReference type="InterPro" id="IPR050852">
    <property type="entry name" value="Queuine_tRNA-ribosyltrfase"/>
</dbReference>
<comment type="function">
    <text evidence="5">Non-catalytic subunit of the queuine tRNA-ribosyltransferase (TGT) that catalyzes the base-exchange of a guanine (G) residue with queuine (Q) at position 34 (anticodon wobble position) in tRNAs with GU(N) anticodons (tRNA-Asp, -Asn, -His and -Tyr), resulting in the hypermodified nucleoside queuosine (7-(((4,5-cis-dihydroxy-2-cyclopenten-1-yl)amino)methyl)-7-deazaguanosine).</text>
</comment>
<dbReference type="InterPro" id="IPR002616">
    <property type="entry name" value="tRNA_ribo_trans-like"/>
</dbReference>
<feature type="domain" description="tRNA-guanine(15) transglycosylase-like" evidence="7">
    <location>
        <begin position="24"/>
        <end position="411"/>
    </location>
</feature>
<dbReference type="PANTHER" id="PTHR46064">
    <property type="entry name" value="QUEUINE TRNA-RIBOSYLTRANSFERASE ACCESSORY SUBUNIT 2"/>
    <property type="match status" value="1"/>
</dbReference>
<dbReference type="AlphaFoldDB" id="A0A553HJY2"/>
<comment type="caution">
    <text evidence="8">The sequence shown here is derived from an EMBL/GenBank/DDBJ whole genome shotgun (WGS) entry which is preliminary data.</text>
</comment>
<dbReference type="OrthoDB" id="27601at2759"/>